<gene>
    <name evidence="4" type="ORF">DOTSEDRAFT_71704</name>
</gene>
<evidence type="ECO:0000313" key="4">
    <source>
        <dbReference type="EMBL" id="EME43987.1"/>
    </source>
</evidence>
<feature type="domain" description="C2H2-type" evidence="3">
    <location>
        <begin position="205"/>
        <end position="235"/>
    </location>
</feature>
<evidence type="ECO:0000313" key="5">
    <source>
        <dbReference type="Proteomes" id="UP000016933"/>
    </source>
</evidence>
<keyword evidence="1" id="KW-0862">Zinc</keyword>
<dbReference type="OMA" id="WGNELIP"/>
<feature type="compositionally biased region" description="Low complexity" evidence="2">
    <location>
        <begin position="25"/>
        <end position="34"/>
    </location>
</feature>
<keyword evidence="1" id="KW-0863">Zinc-finger</keyword>
<dbReference type="SUPFAM" id="SSF57667">
    <property type="entry name" value="beta-beta-alpha zinc fingers"/>
    <property type="match status" value="1"/>
</dbReference>
<feature type="domain" description="C2H2-type" evidence="3">
    <location>
        <begin position="175"/>
        <end position="198"/>
    </location>
</feature>
<evidence type="ECO:0000256" key="2">
    <source>
        <dbReference type="SAM" id="MobiDB-lite"/>
    </source>
</evidence>
<dbReference type="GO" id="GO:0008270">
    <property type="term" value="F:zinc ion binding"/>
    <property type="evidence" value="ECO:0007669"/>
    <property type="project" value="UniProtKB-KW"/>
</dbReference>
<dbReference type="Pfam" id="PF00096">
    <property type="entry name" value="zf-C2H2"/>
    <property type="match status" value="1"/>
</dbReference>
<dbReference type="Gene3D" id="3.30.160.60">
    <property type="entry name" value="Classic Zinc Finger"/>
    <property type="match status" value="1"/>
</dbReference>
<name>N1PKF3_DOTSN</name>
<dbReference type="Proteomes" id="UP000016933">
    <property type="component" value="Unassembled WGS sequence"/>
</dbReference>
<dbReference type="AlphaFoldDB" id="N1PKF3"/>
<reference evidence="4 5" key="2">
    <citation type="journal article" date="2012" name="PLoS Pathog.">
        <title>Diverse lifestyles and strategies of plant pathogenesis encoded in the genomes of eighteen Dothideomycetes fungi.</title>
        <authorList>
            <person name="Ohm R.A."/>
            <person name="Feau N."/>
            <person name="Henrissat B."/>
            <person name="Schoch C.L."/>
            <person name="Horwitz B.A."/>
            <person name="Barry K.W."/>
            <person name="Condon B.J."/>
            <person name="Copeland A.C."/>
            <person name="Dhillon B."/>
            <person name="Glaser F."/>
            <person name="Hesse C.N."/>
            <person name="Kosti I."/>
            <person name="LaButti K."/>
            <person name="Lindquist E.A."/>
            <person name="Lucas S."/>
            <person name="Salamov A.A."/>
            <person name="Bradshaw R.E."/>
            <person name="Ciuffetti L."/>
            <person name="Hamelin R.C."/>
            <person name="Kema G.H.J."/>
            <person name="Lawrence C."/>
            <person name="Scott J.A."/>
            <person name="Spatafora J.W."/>
            <person name="Turgeon B.G."/>
            <person name="de Wit P.J.G.M."/>
            <person name="Zhong S."/>
            <person name="Goodwin S.B."/>
            <person name="Grigoriev I.V."/>
        </authorList>
    </citation>
    <scope>NUCLEOTIDE SEQUENCE [LARGE SCALE GENOMIC DNA]</scope>
    <source>
        <strain evidence="5">NZE10 / CBS 128990</strain>
    </source>
</reference>
<feature type="compositionally biased region" description="Polar residues" evidence="2">
    <location>
        <begin position="35"/>
        <end position="52"/>
    </location>
</feature>
<accession>N1PKF3</accession>
<dbReference type="SMART" id="SM00355">
    <property type="entry name" value="ZnF_C2H2"/>
    <property type="match status" value="2"/>
</dbReference>
<dbReference type="OrthoDB" id="2687452at2759"/>
<organism evidence="4 5">
    <name type="scientific">Dothistroma septosporum (strain NZE10 / CBS 128990)</name>
    <name type="common">Red band needle blight fungus</name>
    <name type="synonym">Mycosphaerella pini</name>
    <dbReference type="NCBI Taxonomy" id="675120"/>
    <lineage>
        <taxon>Eukaryota</taxon>
        <taxon>Fungi</taxon>
        <taxon>Dikarya</taxon>
        <taxon>Ascomycota</taxon>
        <taxon>Pezizomycotina</taxon>
        <taxon>Dothideomycetes</taxon>
        <taxon>Dothideomycetidae</taxon>
        <taxon>Mycosphaerellales</taxon>
        <taxon>Mycosphaerellaceae</taxon>
        <taxon>Dothistroma</taxon>
    </lineage>
</organism>
<dbReference type="InterPro" id="IPR036236">
    <property type="entry name" value="Znf_C2H2_sf"/>
</dbReference>
<feature type="compositionally biased region" description="Polar residues" evidence="2">
    <location>
        <begin position="1"/>
        <end position="14"/>
    </location>
</feature>
<evidence type="ECO:0000259" key="3">
    <source>
        <dbReference type="PROSITE" id="PS50157"/>
    </source>
</evidence>
<feature type="region of interest" description="Disordered" evidence="2">
    <location>
        <begin position="1"/>
        <end position="52"/>
    </location>
</feature>
<dbReference type="InterPro" id="IPR013087">
    <property type="entry name" value="Znf_C2H2_type"/>
</dbReference>
<dbReference type="HOGENOM" id="CLU_1065685_0_0_1"/>
<keyword evidence="5" id="KW-1185">Reference proteome</keyword>
<evidence type="ECO:0000256" key="1">
    <source>
        <dbReference type="PROSITE-ProRule" id="PRU00042"/>
    </source>
</evidence>
<dbReference type="PROSITE" id="PS00028">
    <property type="entry name" value="ZINC_FINGER_C2H2_1"/>
    <property type="match status" value="1"/>
</dbReference>
<proteinExistence type="predicted"/>
<reference evidence="5" key="1">
    <citation type="journal article" date="2012" name="PLoS Genet.">
        <title>The genomes of the fungal plant pathogens Cladosporium fulvum and Dothistroma septosporum reveal adaptation to different hosts and lifestyles but also signatures of common ancestry.</title>
        <authorList>
            <person name="de Wit P.J.G.M."/>
            <person name="van der Burgt A."/>
            <person name="Oekmen B."/>
            <person name="Stergiopoulos I."/>
            <person name="Abd-Elsalam K.A."/>
            <person name="Aerts A.L."/>
            <person name="Bahkali A.H."/>
            <person name="Beenen H.G."/>
            <person name="Chettri P."/>
            <person name="Cox M.P."/>
            <person name="Datema E."/>
            <person name="de Vries R.P."/>
            <person name="Dhillon B."/>
            <person name="Ganley A.R."/>
            <person name="Griffiths S.A."/>
            <person name="Guo Y."/>
            <person name="Hamelin R.C."/>
            <person name="Henrissat B."/>
            <person name="Kabir M.S."/>
            <person name="Jashni M.K."/>
            <person name="Kema G."/>
            <person name="Klaubauf S."/>
            <person name="Lapidus A."/>
            <person name="Levasseur A."/>
            <person name="Lindquist E."/>
            <person name="Mehrabi R."/>
            <person name="Ohm R.A."/>
            <person name="Owen T.J."/>
            <person name="Salamov A."/>
            <person name="Schwelm A."/>
            <person name="Schijlen E."/>
            <person name="Sun H."/>
            <person name="van den Burg H.A."/>
            <person name="van Ham R.C.H.J."/>
            <person name="Zhang S."/>
            <person name="Goodwin S.B."/>
            <person name="Grigoriev I.V."/>
            <person name="Collemare J."/>
            <person name="Bradshaw R.E."/>
        </authorList>
    </citation>
    <scope>NUCLEOTIDE SEQUENCE [LARGE SCALE GENOMIC DNA]</scope>
    <source>
        <strain evidence="5">NZE10 / CBS 128990</strain>
    </source>
</reference>
<dbReference type="PROSITE" id="PS50157">
    <property type="entry name" value="ZINC_FINGER_C2H2_2"/>
    <property type="match status" value="2"/>
</dbReference>
<protein>
    <recommendedName>
        <fullName evidence="3">C2H2-type domain-containing protein</fullName>
    </recommendedName>
</protein>
<dbReference type="EMBL" id="KB446539">
    <property type="protein sequence ID" value="EME43987.1"/>
    <property type="molecule type" value="Genomic_DNA"/>
</dbReference>
<keyword evidence="1" id="KW-0479">Metal-binding</keyword>
<sequence length="261" mass="29222">MFSTIASPGMSQPNPVVYFNGGGSSSASDSESSSLPTLSRQTSSLGSDSSSPFNSSVWSGVPGLGSPVWPQADFTLFADQDDFGWWPDLIPIEEGYVPWSRTYDSFNSSCGTSNQSFDQPPQVYVDQEFSSAFHTAQLAADLLYRDNAATASKLQSTKKMSISRTKLINKERKRHECPDCNKSCIRPSDLLRHMQDVHGLAEQYYQCEVQSCTYNTRRKDKMKEHCRKMHKHKKGVETFATVNAKEHAVDDRSPLAKRQKR</sequence>